<dbReference type="Proteomes" id="UP001056855">
    <property type="component" value="Chromosome"/>
</dbReference>
<dbReference type="AlphaFoldDB" id="A0A9E7NBE6"/>
<dbReference type="GeneID" id="73288602"/>
<dbReference type="Pfam" id="PF26071">
    <property type="entry name" value="DUF8028"/>
    <property type="match status" value="1"/>
</dbReference>
<dbReference type="EMBL" id="CP100355">
    <property type="protein sequence ID" value="UTF53914.1"/>
    <property type="molecule type" value="Genomic_DNA"/>
</dbReference>
<dbReference type="KEGG" id="sawl:NGM29_01110"/>
<keyword evidence="1" id="KW-0812">Transmembrane</keyword>
<proteinExistence type="predicted"/>
<evidence type="ECO:0000313" key="2">
    <source>
        <dbReference type="EMBL" id="UTF53914.1"/>
    </source>
</evidence>
<reference evidence="2" key="1">
    <citation type="submission" date="2022-06" db="EMBL/GenBank/DDBJ databases">
        <title>Diverse halophilic archaea isolated from saline environments.</title>
        <authorList>
            <person name="Cui H.-L."/>
        </authorList>
    </citation>
    <scope>NUCLEOTIDE SEQUENCE</scope>
    <source>
        <strain evidence="2">WLHS1</strain>
    </source>
</reference>
<accession>A0A9E7NBE6</accession>
<name>A0A9E7NBE6_9EURY</name>
<feature type="transmembrane region" description="Helical" evidence="1">
    <location>
        <begin position="12"/>
        <end position="30"/>
    </location>
</feature>
<gene>
    <name evidence="2" type="ORF">NGM29_01110</name>
</gene>
<dbReference type="InterPro" id="IPR058341">
    <property type="entry name" value="DUF8028"/>
</dbReference>
<organism evidence="2 3">
    <name type="scientific">Natronosalvus rutilus</name>
    <dbReference type="NCBI Taxonomy" id="2953753"/>
    <lineage>
        <taxon>Archaea</taxon>
        <taxon>Methanobacteriati</taxon>
        <taxon>Methanobacteriota</taxon>
        <taxon>Stenosarchaea group</taxon>
        <taxon>Halobacteria</taxon>
        <taxon>Halobacteriales</taxon>
        <taxon>Natrialbaceae</taxon>
        <taxon>Natronosalvus</taxon>
    </lineage>
</organism>
<keyword evidence="1" id="KW-1133">Transmembrane helix</keyword>
<keyword evidence="1" id="KW-0472">Membrane</keyword>
<sequence length="62" mass="6750">MYLGETVTTVGFWVGTLLPFVYLPVFLTGLNSTTRLGIFFALVAFNVLALVVGHDYPGSQPQ</sequence>
<evidence type="ECO:0000313" key="3">
    <source>
        <dbReference type="Proteomes" id="UP001056855"/>
    </source>
</evidence>
<keyword evidence="3" id="KW-1185">Reference proteome</keyword>
<feature type="transmembrane region" description="Helical" evidence="1">
    <location>
        <begin position="37"/>
        <end position="56"/>
    </location>
</feature>
<protein>
    <submittedName>
        <fullName evidence="2">Uncharacterized protein</fullName>
    </submittedName>
</protein>
<dbReference type="RefSeq" id="WP_254158431.1">
    <property type="nucleotide sequence ID" value="NZ_CP100355.1"/>
</dbReference>
<evidence type="ECO:0000256" key="1">
    <source>
        <dbReference type="SAM" id="Phobius"/>
    </source>
</evidence>